<name>A0A505IF49_ASPNG</name>
<dbReference type="Proteomes" id="UP000197666">
    <property type="component" value="Unassembled WGS sequence"/>
</dbReference>
<organism evidence="1 2">
    <name type="scientific">Aspergillus niger</name>
    <dbReference type="NCBI Taxonomy" id="5061"/>
    <lineage>
        <taxon>Eukaryota</taxon>
        <taxon>Fungi</taxon>
        <taxon>Dikarya</taxon>
        <taxon>Ascomycota</taxon>
        <taxon>Pezizomycotina</taxon>
        <taxon>Eurotiomycetes</taxon>
        <taxon>Eurotiomycetidae</taxon>
        <taxon>Eurotiales</taxon>
        <taxon>Aspergillaceae</taxon>
        <taxon>Aspergillus</taxon>
        <taxon>Aspergillus subgen. Circumdati</taxon>
    </lineage>
</organism>
<dbReference type="VEuPathDB" id="FungiDB:ATCC64974_64470"/>
<accession>A0A505IF49</accession>
<proteinExistence type="predicted"/>
<protein>
    <submittedName>
        <fullName evidence="1">Uncharacterized protein</fullName>
    </submittedName>
</protein>
<evidence type="ECO:0000313" key="2">
    <source>
        <dbReference type="Proteomes" id="UP000197666"/>
    </source>
</evidence>
<dbReference type="VEuPathDB" id="FungiDB:ASPNIDRAFT2_1136418"/>
<dbReference type="EMBL" id="NKJJ02000012">
    <property type="protein sequence ID" value="TPR10743.1"/>
    <property type="molecule type" value="Genomic_DNA"/>
</dbReference>
<dbReference type="AlphaFoldDB" id="A0A505IF49"/>
<evidence type="ECO:0000313" key="1">
    <source>
        <dbReference type="EMBL" id="TPR10743.1"/>
    </source>
</evidence>
<sequence length="160" mass="17569">MREEVYRLILRATEQAPLLRFGYDYRGVEAFGSPYQLSVSQLGRRCGAVLHQCPSAACHNCCGKEESHVFSDPAQSVAIGEPFREVSSGDATTALDDNDKIQSPPLLRWEPDLADIHGSTDRTSDMDDDWMVRGGKTSVTPLKANSMHAVQAEGEIELDA</sequence>
<dbReference type="VEuPathDB" id="FungiDB:M747DRAFT_351063"/>
<dbReference type="VEuPathDB" id="FungiDB:An17g00420"/>
<reference evidence="2" key="1">
    <citation type="submission" date="2018-10" db="EMBL/GenBank/DDBJ databases">
        <title>FDA dAtabase for Regulatory Grade micrObial Sequences (FDA-ARGOS): Supporting development and validation of Infectious Disease Dx tests.</title>
        <authorList>
            <person name="Kerrigan L."/>
            <person name="Tallon L."/>
            <person name="Sadzewicz L."/>
            <person name="Sengamalay N."/>
            <person name="Ott S."/>
            <person name="Godinez A."/>
            <person name="Nagaraj S."/>
            <person name="Vavikolanu K."/>
            <person name="Nadendla S."/>
            <person name="George J."/>
            <person name="Sichtig H."/>
        </authorList>
    </citation>
    <scope>NUCLEOTIDE SEQUENCE [LARGE SCALE GENOMIC DNA]</scope>
    <source>
        <strain evidence="2">FDAARGOS_311</strain>
    </source>
</reference>
<comment type="caution">
    <text evidence="1">The sequence shown here is derived from an EMBL/GenBank/DDBJ whole genome shotgun (WGS) entry which is preliminary data.</text>
</comment>
<gene>
    <name evidence="1" type="ORF">CAN33_0035865</name>
</gene>